<reference evidence="10" key="1">
    <citation type="journal article" date="2019" name="Sci. Rep.">
        <title>Draft genome of Tanacetum cinerariifolium, the natural source of mosquito coil.</title>
        <authorList>
            <person name="Yamashiro T."/>
            <person name="Shiraishi A."/>
            <person name="Satake H."/>
            <person name="Nakayama K."/>
        </authorList>
    </citation>
    <scope>NUCLEOTIDE SEQUENCE</scope>
</reference>
<keyword evidence="6" id="KW-0378">Hydrolase</keyword>
<dbReference type="EMBL" id="BKCJ010010224">
    <property type="protein sequence ID" value="GEU90610.1"/>
    <property type="molecule type" value="Genomic_DNA"/>
</dbReference>
<comment type="caution">
    <text evidence="10">The sequence shown here is derived from an EMBL/GenBank/DDBJ whole genome shotgun (WGS) entry which is preliminary data.</text>
</comment>
<evidence type="ECO:0000256" key="4">
    <source>
        <dbReference type="ARBA" id="ARBA00022722"/>
    </source>
</evidence>
<dbReference type="InterPro" id="IPR001584">
    <property type="entry name" value="Integrase_cat-core"/>
</dbReference>
<gene>
    <name evidence="10" type="ORF">Tci_062588</name>
</gene>
<dbReference type="InterPro" id="IPR043128">
    <property type="entry name" value="Rev_trsase/Diguanyl_cyclase"/>
</dbReference>
<dbReference type="Gene3D" id="3.10.10.10">
    <property type="entry name" value="HIV Type 1 Reverse Transcriptase, subunit A, domain 1"/>
    <property type="match status" value="1"/>
</dbReference>
<dbReference type="InterPro" id="IPR021109">
    <property type="entry name" value="Peptidase_aspartic_dom_sf"/>
</dbReference>
<dbReference type="InterPro" id="IPR050951">
    <property type="entry name" value="Retrovirus_Pol_polyprotein"/>
</dbReference>
<evidence type="ECO:0000259" key="9">
    <source>
        <dbReference type="PROSITE" id="PS50994"/>
    </source>
</evidence>
<evidence type="ECO:0000256" key="1">
    <source>
        <dbReference type="ARBA" id="ARBA00012493"/>
    </source>
</evidence>
<dbReference type="Gene3D" id="3.10.20.370">
    <property type="match status" value="1"/>
</dbReference>
<keyword evidence="2" id="KW-0808">Transferase</keyword>
<name>A0A6L2NWM9_TANCI</name>
<dbReference type="InterPro" id="IPR036397">
    <property type="entry name" value="RNaseH_sf"/>
</dbReference>
<feature type="region of interest" description="Disordered" evidence="8">
    <location>
        <begin position="42"/>
        <end position="99"/>
    </location>
</feature>
<keyword evidence="3" id="KW-0548">Nucleotidyltransferase</keyword>
<dbReference type="SUPFAM" id="SSF53098">
    <property type="entry name" value="Ribonuclease H-like"/>
    <property type="match status" value="1"/>
</dbReference>
<dbReference type="PROSITE" id="PS50994">
    <property type="entry name" value="INTEGRASE"/>
    <property type="match status" value="1"/>
</dbReference>
<feature type="compositionally biased region" description="Polar residues" evidence="8">
    <location>
        <begin position="70"/>
        <end position="86"/>
    </location>
</feature>
<dbReference type="CDD" id="cd00303">
    <property type="entry name" value="retropepsin_like"/>
    <property type="match status" value="1"/>
</dbReference>
<dbReference type="Pfam" id="PF00665">
    <property type="entry name" value="rve"/>
    <property type="match status" value="1"/>
</dbReference>
<dbReference type="GO" id="GO:0004519">
    <property type="term" value="F:endonuclease activity"/>
    <property type="evidence" value="ECO:0007669"/>
    <property type="project" value="UniProtKB-KW"/>
</dbReference>
<evidence type="ECO:0000256" key="6">
    <source>
        <dbReference type="ARBA" id="ARBA00022801"/>
    </source>
</evidence>
<keyword evidence="7 10" id="KW-0695">RNA-directed DNA polymerase</keyword>
<dbReference type="SUPFAM" id="SSF56672">
    <property type="entry name" value="DNA/RNA polymerases"/>
    <property type="match status" value="1"/>
</dbReference>
<feature type="compositionally biased region" description="Low complexity" evidence="8">
    <location>
        <begin position="87"/>
        <end position="99"/>
    </location>
</feature>
<dbReference type="PANTHER" id="PTHR37984">
    <property type="entry name" value="PROTEIN CBG26694"/>
    <property type="match status" value="1"/>
</dbReference>
<proteinExistence type="predicted"/>
<dbReference type="Pfam" id="PF17917">
    <property type="entry name" value="RT_RNaseH"/>
    <property type="match status" value="1"/>
</dbReference>
<evidence type="ECO:0000256" key="8">
    <source>
        <dbReference type="SAM" id="MobiDB-lite"/>
    </source>
</evidence>
<dbReference type="Gene3D" id="3.30.70.270">
    <property type="match status" value="1"/>
</dbReference>
<dbReference type="PANTHER" id="PTHR37984:SF5">
    <property type="entry name" value="PROTEIN NYNRIN-LIKE"/>
    <property type="match status" value="1"/>
</dbReference>
<dbReference type="GO" id="GO:0003676">
    <property type="term" value="F:nucleic acid binding"/>
    <property type="evidence" value="ECO:0007669"/>
    <property type="project" value="InterPro"/>
</dbReference>
<sequence length="1078" mass="122072">MATLTDMMSKFVSANTASSSGSGTLLGNTITNLKEELKGITTQSGVAYQGPKTPSPSKQKTKVTKDQVQNPSSQNTAPVQPSVIQPESQASVSEPVVSPVSAQMPNLKPFIPYPSRRDNEKCHDQSNEQIKKFFEIFKEISFEISFTDALILMPKFASTLKALIGNKEKLSEMARTTMNEHCSAEGLSLPELTPTCMTLELVDRSVSKPIGIAKDVSFKVGVFHFPADFVVIDFKPDPRVPLILGRCFLKTSGALIDVHKGELTLRIRNEAITYNLDQTVRYSANYNQIMANKIDVIESACEEYSQEVLGFSNVTTSGTPTPHNDIIVFATSPTLTPFGDSDFLLFEEVDAFLGLEDDPDSLKINPFYYDPKGDILLLEAILNSEPSPPLPNQERNLPSFTEELKAYKAQTVKSSVDEPPEVELKDLHHHLEYAFLEGDNKFPIIIAKELGGEEKFALIKVLMSHKRAIAWKLSDIQGINPEFCTHKILMEEDYKPAVKHQRRVNPKIYDVIKKEVEKLLDAGLIYPISDSPWVSPVHCVPKKGGFTVVDNDENELIPTRLVTEWRVCIDYRKLNEATRKDHFPLPFMDQMLERLAENEYYCFLDGFSGLCNAPGTFQRCMLAIFHDMVEKTMEVFMDDFSVFGNSFENCLSRLDKMLQRCEDTNLSLSWEKSHFMVKEGIVLGHKISKNRIEVDKAKVDVIAKLPHPTTVKDCIKAFQTLKKKLTKEPILIAPNWDLPFKLMCDASNFAIGAVLGQRHEKHFKPIHYASKTMNDVETNYTTTEKEMLAVVYAFEKFWSYLIINKSIVHTDHSALKYLFAKKDAKVRLLRWVLLLQEFDFKVLDTKGAENLAADHLSRLENPYKNVLDPKEINETFPLETLSMVTFRGDSSAPWFSDFANYHAGNFIVNGNKYILMAVDYLSKWVEAKALPTNDARVVCKFLKSLFTRFGSPRAIISDRGTHFCNDQFSKVMLKYGVTHYLSTAYHPKTSGQVKVSNRGLKRILERTIGENRASWSDKLDDALWAFRTAYKTPIVCTPYKLVYGKACHLPIELEHKAYWALKQANFKLTVAGDHQKFN</sequence>
<dbReference type="GO" id="GO:0016787">
    <property type="term" value="F:hydrolase activity"/>
    <property type="evidence" value="ECO:0007669"/>
    <property type="project" value="UniProtKB-KW"/>
</dbReference>
<dbReference type="AlphaFoldDB" id="A0A6L2NWM9"/>
<organism evidence="10">
    <name type="scientific">Tanacetum cinerariifolium</name>
    <name type="common">Dalmatian daisy</name>
    <name type="synonym">Chrysanthemum cinerariifolium</name>
    <dbReference type="NCBI Taxonomy" id="118510"/>
    <lineage>
        <taxon>Eukaryota</taxon>
        <taxon>Viridiplantae</taxon>
        <taxon>Streptophyta</taxon>
        <taxon>Embryophyta</taxon>
        <taxon>Tracheophyta</taxon>
        <taxon>Spermatophyta</taxon>
        <taxon>Magnoliopsida</taxon>
        <taxon>eudicotyledons</taxon>
        <taxon>Gunneridae</taxon>
        <taxon>Pentapetalae</taxon>
        <taxon>asterids</taxon>
        <taxon>campanulids</taxon>
        <taxon>Asterales</taxon>
        <taxon>Asteraceae</taxon>
        <taxon>Asteroideae</taxon>
        <taxon>Anthemideae</taxon>
        <taxon>Anthemidinae</taxon>
        <taxon>Tanacetum</taxon>
    </lineage>
</organism>
<evidence type="ECO:0000256" key="3">
    <source>
        <dbReference type="ARBA" id="ARBA00022695"/>
    </source>
</evidence>
<dbReference type="CDD" id="cd01647">
    <property type="entry name" value="RT_LTR"/>
    <property type="match status" value="1"/>
</dbReference>
<dbReference type="Gene3D" id="2.40.70.10">
    <property type="entry name" value="Acid Proteases"/>
    <property type="match status" value="1"/>
</dbReference>
<keyword evidence="5" id="KW-0255">Endonuclease</keyword>
<dbReference type="GO" id="GO:0003964">
    <property type="term" value="F:RNA-directed DNA polymerase activity"/>
    <property type="evidence" value="ECO:0007669"/>
    <property type="project" value="UniProtKB-KW"/>
</dbReference>
<evidence type="ECO:0000256" key="5">
    <source>
        <dbReference type="ARBA" id="ARBA00022759"/>
    </source>
</evidence>
<dbReference type="Pfam" id="PF00078">
    <property type="entry name" value="RVT_1"/>
    <property type="match status" value="1"/>
</dbReference>
<dbReference type="InterPro" id="IPR043502">
    <property type="entry name" value="DNA/RNA_pol_sf"/>
</dbReference>
<dbReference type="InterPro" id="IPR000477">
    <property type="entry name" value="RT_dom"/>
</dbReference>
<protein>
    <recommendedName>
        <fullName evidence="1">RNA-directed DNA polymerase</fullName>
        <ecNumber evidence="1">2.7.7.49</ecNumber>
    </recommendedName>
</protein>
<accession>A0A6L2NWM9</accession>
<dbReference type="InterPro" id="IPR041373">
    <property type="entry name" value="RT_RNaseH"/>
</dbReference>
<dbReference type="FunFam" id="3.10.20.370:FF:000001">
    <property type="entry name" value="Retrovirus-related Pol polyprotein from transposon 17.6-like protein"/>
    <property type="match status" value="1"/>
</dbReference>
<dbReference type="FunFam" id="3.30.70.270:FF:000003">
    <property type="entry name" value="Transposon Ty3-G Gag-Pol polyprotein"/>
    <property type="match status" value="1"/>
</dbReference>
<evidence type="ECO:0000256" key="7">
    <source>
        <dbReference type="ARBA" id="ARBA00022918"/>
    </source>
</evidence>
<dbReference type="GO" id="GO:0015074">
    <property type="term" value="P:DNA integration"/>
    <property type="evidence" value="ECO:0007669"/>
    <property type="project" value="InterPro"/>
</dbReference>
<dbReference type="CDD" id="cd09274">
    <property type="entry name" value="RNase_HI_RT_Ty3"/>
    <property type="match status" value="1"/>
</dbReference>
<dbReference type="Gene3D" id="3.30.420.10">
    <property type="entry name" value="Ribonuclease H-like superfamily/Ribonuclease H"/>
    <property type="match status" value="1"/>
</dbReference>
<dbReference type="EC" id="2.7.7.49" evidence="1"/>
<keyword evidence="4" id="KW-0540">Nuclease</keyword>
<evidence type="ECO:0000256" key="2">
    <source>
        <dbReference type="ARBA" id="ARBA00022679"/>
    </source>
</evidence>
<feature type="domain" description="Integrase catalytic" evidence="9">
    <location>
        <begin position="873"/>
        <end position="1058"/>
    </location>
</feature>
<dbReference type="InterPro" id="IPR012337">
    <property type="entry name" value="RNaseH-like_sf"/>
</dbReference>
<evidence type="ECO:0000313" key="10">
    <source>
        <dbReference type="EMBL" id="GEU90610.1"/>
    </source>
</evidence>